<dbReference type="EMBL" id="ML179111">
    <property type="protein sequence ID" value="THU99925.1"/>
    <property type="molecule type" value="Genomic_DNA"/>
</dbReference>
<evidence type="ECO:0000313" key="1">
    <source>
        <dbReference type="EMBL" id="THU99925.1"/>
    </source>
</evidence>
<name>A0A4V4HGS1_DENBC</name>
<accession>A0A4V4HGS1</accession>
<gene>
    <name evidence="1" type="ORF">K435DRAFT_776787</name>
</gene>
<dbReference type="AlphaFoldDB" id="A0A4V4HGS1"/>
<evidence type="ECO:0000313" key="2">
    <source>
        <dbReference type="Proteomes" id="UP000297245"/>
    </source>
</evidence>
<proteinExistence type="predicted"/>
<dbReference type="Proteomes" id="UP000297245">
    <property type="component" value="Unassembled WGS sequence"/>
</dbReference>
<protein>
    <submittedName>
        <fullName evidence="1">Uncharacterized protein</fullName>
    </submittedName>
</protein>
<sequence length="157" mass="17825">MQSKRIHDAPLALRTPNQNCRPLRAYHPYKRILHVDHSLEPEHDHGELRIEDDGFLQAVSTLVIFALQQFSSVLFAILVSPCPKAHQSPTLYRSRYSNHSLNVNKTSCNDTKTWTRFLILGMLLSPGLNLNSVNSIGSWRSRISLSRSSFSSFSSTF</sequence>
<keyword evidence="2" id="KW-1185">Reference proteome</keyword>
<organism evidence="1 2">
    <name type="scientific">Dendrothele bispora (strain CBS 962.96)</name>
    <dbReference type="NCBI Taxonomy" id="1314807"/>
    <lineage>
        <taxon>Eukaryota</taxon>
        <taxon>Fungi</taxon>
        <taxon>Dikarya</taxon>
        <taxon>Basidiomycota</taxon>
        <taxon>Agaricomycotina</taxon>
        <taxon>Agaricomycetes</taxon>
        <taxon>Agaricomycetidae</taxon>
        <taxon>Agaricales</taxon>
        <taxon>Agaricales incertae sedis</taxon>
        <taxon>Dendrothele</taxon>
    </lineage>
</organism>
<reference evidence="1 2" key="1">
    <citation type="journal article" date="2019" name="Nat. Ecol. Evol.">
        <title>Megaphylogeny resolves global patterns of mushroom evolution.</title>
        <authorList>
            <person name="Varga T."/>
            <person name="Krizsan K."/>
            <person name="Foldi C."/>
            <person name="Dima B."/>
            <person name="Sanchez-Garcia M."/>
            <person name="Sanchez-Ramirez S."/>
            <person name="Szollosi G.J."/>
            <person name="Szarkandi J.G."/>
            <person name="Papp V."/>
            <person name="Albert L."/>
            <person name="Andreopoulos W."/>
            <person name="Angelini C."/>
            <person name="Antonin V."/>
            <person name="Barry K.W."/>
            <person name="Bougher N.L."/>
            <person name="Buchanan P."/>
            <person name="Buyck B."/>
            <person name="Bense V."/>
            <person name="Catcheside P."/>
            <person name="Chovatia M."/>
            <person name="Cooper J."/>
            <person name="Damon W."/>
            <person name="Desjardin D."/>
            <person name="Finy P."/>
            <person name="Geml J."/>
            <person name="Haridas S."/>
            <person name="Hughes K."/>
            <person name="Justo A."/>
            <person name="Karasinski D."/>
            <person name="Kautmanova I."/>
            <person name="Kiss B."/>
            <person name="Kocsube S."/>
            <person name="Kotiranta H."/>
            <person name="LaButti K.M."/>
            <person name="Lechner B.E."/>
            <person name="Liimatainen K."/>
            <person name="Lipzen A."/>
            <person name="Lukacs Z."/>
            <person name="Mihaltcheva S."/>
            <person name="Morgado L.N."/>
            <person name="Niskanen T."/>
            <person name="Noordeloos M.E."/>
            <person name="Ohm R.A."/>
            <person name="Ortiz-Santana B."/>
            <person name="Ovrebo C."/>
            <person name="Racz N."/>
            <person name="Riley R."/>
            <person name="Savchenko A."/>
            <person name="Shiryaev A."/>
            <person name="Soop K."/>
            <person name="Spirin V."/>
            <person name="Szebenyi C."/>
            <person name="Tomsovsky M."/>
            <person name="Tulloss R.E."/>
            <person name="Uehling J."/>
            <person name="Grigoriev I.V."/>
            <person name="Vagvolgyi C."/>
            <person name="Papp T."/>
            <person name="Martin F.M."/>
            <person name="Miettinen O."/>
            <person name="Hibbett D.S."/>
            <person name="Nagy L.G."/>
        </authorList>
    </citation>
    <scope>NUCLEOTIDE SEQUENCE [LARGE SCALE GENOMIC DNA]</scope>
    <source>
        <strain evidence="1 2">CBS 962.96</strain>
    </source>
</reference>